<dbReference type="EMBL" id="ML120410">
    <property type="protein sequence ID" value="RPA96880.1"/>
    <property type="molecule type" value="Genomic_DNA"/>
</dbReference>
<evidence type="ECO:0000313" key="1">
    <source>
        <dbReference type="EMBL" id="RPA96880.1"/>
    </source>
</evidence>
<organism evidence="1 2">
    <name type="scientific">Choiromyces venosus 120613-1</name>
    <dbReference type="NCBI Taxonomy" id="1336337"/>
    <lineage>
        <taxon>Eukaryota</taxon>
        <taxon>Fungi</taxon>
        <taxon>Dikarya</taxon>
        <taxon>Ascomycota</taxon>
        <taxon>Pezizomycotina</taxon>
        <taxon>Pezizomycetes</taxon>
        <taxon>Pezizales</taxon>
        <taxon>Tuberaceae</taxon>
        <taxon>Choiromyces</taxon>
    </lineage>
</organism>
<sequence>MDPMDLIECKVRGMFVSGSFTEPLRSEHRRRANNTHCLIHRMPRIQLNNYNTHLSLHHSECAIGRLEIITVYDNHLSAGLFKKDIFVKTSFKAPSCIKTIATTTNCSG</sequence>
<protein>
    <submittedName>
        <fullName evidence="1">Uncharacterized protein</fullName>
    </submittedName>
</protein>
<gene>
    <name evidence="1" type="ORF">L873DRAFT_1810640</name>
</gene>
<name>A0A3N4JKD9_9PEZI</name>
<proteinExistence type="predicted"/>
<accession>A0A3N4JKD9</accession>
<dbReference type="AlphaFoldDB" id="A0A3N4JKD9"/>
<reference evidence="1 2" key="1">
    <citation type="journal article" date="2018" name="Nat. Ecol. Evol.">
        <title>Pezizomycetes genomes reveal the molecular basis of ectomycorrhizal truffle lifestyle.</title>
        <authorList>
            <person name="Murat C."/>
            <person name="Payen T."/>
            <person name="Noel B."/>
            <person name="Kuo A."/>
            <person name="Morin E."/>
            <person name="Chen J."/>
            <person name="Kohler A."/>
            <person name="Krizsan K."/>
            <person name="Balestrini R."/>
            <person name="Da Silva C."/>
            <person name="Montanini B."/>
            <person name="Hainaut M."/>
            <person name="Levati E."/>
            <person name="Barry K.W."/>
            <person name="Belfiori B."/>
            <person name="Cichocki N."/>
            <person name="Clum A."/>
            <person name="Dockter R.B."/>
            <person name="Fauchery L."/>
            <person name="Guy J."/>
            <person name="Iotti M."/>
            <person name="Le Tacon F."/>
            <person name="Lindquist E.A."/>
            <person name="Lipzen A."/>
            <person name="Malagnac F."/>
            <person name="Mello A."/>
            <person name="Molinier V."/>
            <person name="Miyauchi S."/>
            <person name="Poulain J."/>
            <person name="Riccioni C."/>
            <person name="Rubini A."/>
            <person name="Sitrit Y."/>
            <person name="Splivallo R."/>
            <person name="Traeger S."/>
            <person name="Wang M."/>
            <person name="Zifcakova L."/>
            <person name="Wipf D."/>
            <person name="Zambonelli A."/>
            <person name="Paolocci F."/>
            <person name="Nowrousian M."/>
            <person name="Ottonello S."/>
            <person name="Baldrian P."/>
            <person name="Spatafora J.W."/>
            <person name="Henrissat B."/>
            <person name="Nagy L.G."/>
            <person name="Aury J.M."/>
            <person name="Wincker P."/>
            <person name="Grigoriev I.V."/>
            <person name="Bonfante P."/>
            <person name="Martin F.M."/>
        </authorList>
    </citation>
    <scope>NUCLEOTIDE SEQUENCE [LARGE SCALE GENOMIC DNA]</scope>
    <source>
        <strain evidence="1 2">120613-1</strain>
    </source>
</reference>
<evidence type="ECO:0000313" key="2">
    <source>
        <dbReference type="Proteomes" id="UP000276215"/>
    </source>
</evidence>
<dbReference type="Proteomes" id="UP000276215">
    <property type="component" value="Unassembled WGS sequence"/>
</dbReference>
<keyword evidence="2" id="KW-1185">Reference proteome</keyword>